<organism evidence="1 2">
    <name type="scientific">Chrysemys picta bellii</name>
    <name type="common">Western painted turtle</name>
    <name type="synonym">Emys bellii</name>
    <dbReference type="NCBI Taxonomy" id="8478"/>
    <lineage>
        <taxon>Eukaryota</taxon>
        <taxon>Metazoa</taxon>
        <taxon>Chordata</taxon>
        <taxon>Craniata</taxon>
        <taxon>Vertebrata</taxon>
        <taxon>Euteleostomi</taxon>
        <taxon>Archelosauria</taxon>
        <taxon>Testudinata</taxon>
        <taxon>Testudines</taxon>
        <taxon>Cryptodira</taxon>
        <taxon>Durocryptodira</taxon>
        <taxon>Testudinoidea</taxon>
        <taxon>Emydidae</taxon>
        <taxon>Chrysemys</taxon>
    </lineage>
</organism>
<name>A0A8C3FAR3_CHRPI</name>
<accession>A0A8C3FAR3</accession>
<dbReference type="AlphaFoldDB" id="A0A8C3FAR3"/>
<keyword evidence="2" id="KW-1185">Reference proteome</keyword>
<evidence type="ECO:0000313" key="2">
    <source>
        <dbReference type="Proteomes" id="UP000694380"/>
    </source>
</evidence>
<protein>
    <submittedName>
        <fullName evidence="1">Uncharacterized protein</fullName>
    </submittedName>
</protein>
<evidence type="ECO:0000313" key="1">
    <source>
        <dbReference type="Ensembl" id="ENSCPBP00000002580.1"/>
    </source>
</evidence>
<sequence length="92" mass="10303">MGAGDSEFVSVCFNTWLDFGSQPFIQASELAQGPELQTFSHYYIPLLFAWWHMPVIPATWEAKAGRLLKLRVIPAWGLQSTWSQSALLLSGC</sequence>
<dbReference type="Ensembl" id="ENSCPBT00000003152.1">
    <property type="protein sequence ID" value="ENSCPBP00000002580.1"/>
    <property type="gene ID" value="ENSCPBG00000002069.1"/>
</dbReference>
<reference evidence="1" key="1">
    <citation type="submission" date="2025-08" db="UniProtKB">
        <authorList>
            <consortium name="Ensembl"/>
        </authorList>
    </citation>
    <scope>IDENTIFICATION</scope>
</reference>
<proteinExistence type="predicted"/>
<reference evidence="1" key="2">
    <citation type="submission" date="2025-09" db="UniProtKB">
        <authorList>
            <consortium name="Ensembl"/>
        </authorList>
    </citation>
    <scope>IDENTIFICATION</scope>
</reference>
<dbReference type="Proteomes" id="UP000694380">
    <property type="component" value="Unplaced"/>
</dbReference>